<name>A0A4Y6RD61_9BURK</name>
<accession>A0A4Y6RD61</accession>
<dbReference type="EMBL" id="CP041185">
    <property type="protein sequence ID" value="QDG70330.1"/>
    <property type="molecule type" value="Genomic_DNA"/>
</dbReference>
<dbReference type="SUPFAM" id="SSF53335">
    <property type="entry name" value="S-adenosyl-L-methionine-dependent methyltransferases"/>
    <property type="match status" value="1"/>
</dbReference>
<dbReference type="PROSITE" id="PS00626">
    <property type="entry name" value="RCC1_2"/>
    <property type="match status" value="1"/>
</dbReference>
<gene>
    <name evidence="1" type="ORF">FJQ89_07780</name>
</gene>
<dbReference type="InterPro" id="IPR000408">
    <property type="entry name" value="Reg_chr_condens"/>
</dbReference>
<evidence type="ECO:0008006" key="3">
    <source>
        <dbReference type="Google" id="ProtNLM"/>
    </source>
</evidence>
<sequence>MNLPDLACGDGHLLGLLAARRQPHLQLLGVDMSEAERAAARAALPACVRRLPGSVCAARSSMPRRRCRPVTD</sequence>
<evidence type="ECO:0000313" key="2">
    <source>
        <dbReference type="Proteomes" id="UP000316665"/>
    </source>
</evidence>
<protein>
    <recommendedName>
        <fullName evidence="3">Methyltransferase domain-containing protein</fullName>
    </recommendedName>
</protein>
<dbReference type="InterPro" id="IPR029063">
    <property type="entry name" value="SAM-dependent_MTases_sf"/>
</dbReference>
<dbReference type="OrthoDB" id="65624at2"/>
<keyword evidence="2" id="KW-1185">Reference proteome</keyword>
<evidence type="ECO:0000313" key="1">
    <source>
        <dbReference type="EMBL" id="QDG70330.1"/>
    </source>
</evidence>
<dbReference type="AlphaFoldDB" id="A0A4Y6RD61"/>
<dbReference type="RefSeq" id="WP_141169750.1">
    <property type="nucleotide sequence ID" value="NZ_CP041185.1"/>
</dbReference>
<dbReference type="Gene3D" id="3.40.50.150">
    <property type="entry name" value="Vaccinia Virus protein VP39"/>
    <property type="match status" value="1"/>
</dbReference>
<organism evidence="1 2">
    <name type="scientific">Janthinobacterium tructae</name>
    <dbReference type="NCBI Taxonomy" id="2590869"/>
    <lineage>
        <taxon>Bacteria</taxon>
        <taxon>Pseudomonadati</taxon>
        <taxon>Pseudomonadota</taxon>
        <taxon>Betaproteobacteria</taxon>
        <taxon>Burkholderiales</taxon>
        <taxon>Oxalobacteraceae</taxon>
        <taxon>Janthinobacterium</taxon>
    </lineage>
</organism>
<proteinExistence type="predicted"/>
<reference evidence="1 2" key="1">
    <citation type="submission" date="2019-06" db="EMBL/GenBank/DDBJ databases">
        <title>Complete genome sequence of Janthinobacterium sp. SNU WT3 isolated from diseased rainbow trout.</title>
        <authorList>
            <person name="Oh W.T."/>
            <person name="Park S.C."/>
        </authorList>
    </citation>
    <scope>NUCLEOTIDE SEQUENCE [LARGE SCALE GENOMIC DNA]</scope>
    <source>
        <strain evidence="1 2">SNU WT3</strain>
    </source>
</reference>
<dbReference type="Proteomes" id="UP000316665">
    <property type="component" value="Chromosome"/>
</dbReference>
<dbReference type="KEGG" id="jas:FJQ89_07780"/>